<dbReference type="PANTHER" id="PTHR23028:SF53">
    <property type="entry name" value="ACYL_TRANSF_3 DOMAIN-CONTAINING PROTEIN"/>
    <property type="match status" value="1"/>
</dbReference>
<feature type="transmembrane region" description="Helical" evidence="1">
    <location>
        <begin position="248"/>
        <end position="267"/>
    </location>
</feature>
<feature type="transmembrane region" description="Helical" evidence="1">
    <location>
        <begin position="42"/>
        <end position="66"/>
    </location>
</feature>
<feature type="transmembrane region" description="Helical" evidence="1">
    <location>
        <begin position="87"/>
        <end position="108"/>
    </location>
</feature>
<keyword evidence="1" id="KW-1133">Transmembrane helix</keyword>
<feature type="transmembrane region" description="Helical" evidence="1">
    <location>
        <begin position="140"/>
        <end position="159"/>
    </location>
</feature>
<gene>
    <name evidence="3" type="ORF">GCM10022222_42170</name>
</gene>
<keyword evidence="1" id="KW-0472">Membrane</keyword>
<evidence type="ECO:0000259" key="2">
    <source>
        <dbReference type="Pfam" id="PF01757"/>
    </source>
</evidence>
<feature type="transmembrane region" description="Helical" evidence="1">
    <location>
        <begin position="221"/>
        <end position="242"/>
    </location>
</feature>
<keyword evidence="1" id="KW-0812">Transmembrane</keyword>
<feature type="transmembrane region" description="Helical" evidence="1">
    <location>
        <begin position="189"/>
        <end position="209"/>
    </location>
</feature>
<feature type="transmembrane region" description="Helical" evidence="1">
    <location>
        <begin position="166"/>
        <end position="183"/>
    </location>
</feature>
<evidence type="ECO:0000256" key="1">
    <source>
        <dbReference type="SAM" id="Phobius"/>
    </source>
</evidence>
<accession>A0ABP6WNQ2</accession>
<comment type="caution">
    <text evidence="3">The sequence shown here is derived from an EMBL/GenBank/DDBJ whole genome shotgun (WGS) entry which is preliminary data.</text>
</comment>
<organism evidence="3 4">
    <name type="scientific">Amycolatopsis ultiminotia</name>
    <dbReference type="NCBI Taxonomy" id="543629"/>
    <lineage>
        <taxon>Bacteria</taxon>
        <taxon>Bacillati</taxon>
        <taxon>Actinomycetota</taxon>
        <taxon>Actinomycetes</taxon>
        <taxon>Pseudonocardiales</taxon>
        <taxon>Pseudonocardiaceae</taxon>
        <taxon>Amycolatopsis</taxon>
    </lineage>
</organism>
<sequence>MSGRTRLAGLDGLRGIAAVFVVLHHCRLFSYPGFPADNGPWWLSFLLYGHLAVVVFIVLSGFSLAVAPARRDWQLGRLRTFLRRRAWRILPAYWAALVFSFLVARLLVTETPGVVPTGKSLLVYGILVQDAVSAPSPNSAFWSIAVEAQLYLLFPLLLLLRRRVGATILVACVLAGVVLVQVLSGHVPMFAALLYLTPEFAVLFALGAVTAGIRHPSRMPWPWLALAGGAGIAGLIAALGPVRTVGNYFWIDLLAAFPTAALLAGIAQGRPAWLVRMLDSAPLRFLGTCSYSLYLVHVPIVAVVSRLLLGPHVSAGTPAFLLTTAIAAPVAVLFARAFAAVFELPFHRHRSAPALLAAVRAKLHVHPGTGTDEPSA</sequence>
<feature type="domain" description="Acyltransferase 3" evidence="2">
    <location>
        <begin position="8"/>
        <end position="335"/>
    </location>
</feature>
<dbReference type="Pfam" id="PF01757">
    <property type="entry name" value="Acyl_transf_3"/>
    <property type="match status" value="1"/>
</dbReference>
<name>A0ABP6WNQ2_9PSEU</name>
<evidence type="ECO:0000313" key="3">
    <source>
        <dbReference type="EMBL" id="GAA3554062.1"/>
    </source>
</evidence>
<reference evidence="4" key="1">
    <citation type="journal article" date="2019" name="Int. J. Syst. Evol. Microbiol.">
        <title>The Global Catalogue of Microorganisms (GCM) 10K type strain sequencing project: providing services to taxonomists for standard genome sequencing and annotation.</title>
        <authorList>
            <consortium name="The Broad Institute Genomics Platform"/>
            <consortium name="The Broad Institute Genome Sequencing Center for Infectious Disease"/>
            <person name="Wu L."/>
            <person name="Ma J."/>
        </authorList>
    </citation>
    <scope>NUCLEOTIDE SEQUENCE [LARGE SCALE GENOMIC DNA]</scope>
    <source>
        <strain evidence="4">JCM 16898</strain>
    </source>
</reference>
<proteinExistence type="predicted"/>
<dbReference type="EMBL" id="BAAAZN010000008">
    <property type="protein sequence ID" value="GAA3554062.1"/>
    <property type="molecule type" value="Genomic_DNA"/>
</dbReference>
<dbReference type="Proteomes" id="UP001500689">
    <property type="component" value="Unassembled WGS sequence"/>
</dbReference>
<feature type="transmembrane region" description="Helical" evidence="1">
    <location>
        <begin position="288"/>
        <end position="308"/>
    </location>
</feature>
<protein>
    <recommendedName>
        <fullName evidence="2">Acyltransferase 3 domain-containing protein</fullName>
    </recommendedName>
</protein>
<dbReference type="PANTHER" id="PTHR23028">
    <property type="entry name" value="ACETYLTRANSFERASE"/>
    <property type="match status" value="1"/>
</dbReference>
<feature type="transmembrane region" description="Helical" evidence="1">
    <location>
        <begin position="320"/>
        <end position="342"/>
    </location>
</feature>
<feature type="transmembrane region" description="Helical" evidence="1">
    <location>
        <begin position="12"/>
        <end position="30"/>
    </location>
</feature>
<dbReference type="InterPro" id="IPR050879">
    <property type="entry name" value="Acyltransferase_3"/>
</dbReference>
<evidence type="ECO:0000313" key="4">
    <source>
        <dbReference type="Proteomes" id="UP001500689"/>
    </source>
</evidence>
<dbReference type="InterPro" id="IPR002656">
    <property type="entry name" value="Acyl_transf_3_dom"/>
</dbReference>
<keyword evidence="4" id="KW-1185">Reference proteome</keyword>